<evidence type="ECO:0000313" key="1">
    <source>
        <dbReference type="EMBL" id="AFC99963.1"/>
    </source>
</evidence>
<sequence length="46" mass="5158">MTSLLNAILLTQKLLDVVDVIDDAGFLMTASINRSITLRLKLINYH</sequence>
<keyword evidence="2" id="KW-1185">Reference proteome</keyword>
<dbReference type="Proteomes" id="UP000005233">
    <property type="component" value="Chromosome"/>
</dbReference>
<dbReference type="STRING" id="1041930.Mtc_1210"/>
<gene>
    <name evidence="1" type="ordered locus">Mtc_1210</name>
</gene>
<dbReference type="EMBL" id="CP003243">
    <property type="protein sequence ID" value="AFC99963.1"/>
    <property type="molecule type" value="Genomic_DNA"/>
</dbReference>
<evidence type="ECO:0000313" key="2">
    <source>
        <dbReference type="Proteomes" id="UP000005233"/>
    </source>
</evidence>
<dbReference type="KEGG" id="mez:Mtc_1210"/>
<proteinExistence type="predicted"/>
<dbReference type="HOGENOM" id="CLU_3178556_0_0_2"/>
<protein>
    <submittedName>
        <fullName evidence="1">Uncharacterized protein</fullName>
    </submittedName>
</protein>
<reference evidence="1 2" key="1">
    <citation type="journal article" date="2012" name="J. Bacteriol.">
        <title>Complete genome sequence of a thermophilic methanogen, Methanocella conradii HZ254, isolated from Chinese rice field soil.</title>
        <authorList>
            <person name="Lu Z."/>
            <person name="Lu Y."/>
        </authorList>
    </citation>
    <scope>NUCLEOTIDE SEQUENCE [LARGE SCALE GENOMIC DNA]</scope>
    <source>
        <strain evidence="2">DSM 24694 / JCM 17849 / CGMCC 1.5162 / HZ254</strain>
    </source>
</reference>
<accession>H8I8Q9</accession>
<organism evidence="1 2">
    <name type="scientific">Methanocella conradii (strain DSM 24694 / JCM 17849 / CGMCC 1.5162 / HZ254)</name>
    <dbReference type="NCBI Taxonomy" id="1041930"/>
    <lineage>
        <taxon>Archaea</taxon>
        <taxon>Methanobacteriati</taxon>
        <taxon>Methanobacteriota</taxon>
        <taxon>Stenosarchaea group</taxon>
        <taxon>Methanomicrobia</taxon>
        <taxon>Methanocellales</taxon>
        <taxon>Methanocellaceae</taxon>
        <taxon>Methanocella</taxon>
    </lineage>
</organism>
<dbReference type="AlphaFoldDB" id="H8I8Q9"/>
<name>H8I8Q9_METCZ</name>